<proteinExistence type="predicted"/>
<organism evidence="1 2">
    <name type="scientific">Tistrella arctica</name>
    <dbReference type="NCBI Taxonomy" id="3133430"/>
    <lineage>
        <taxon>Bacteria</taxon>
        <taxon>Pseudomonadati</taxon>
        <taxon>Pseudomonadota</taxon>
        <taxon>Alphaproteobacteria</taxon>
        <taxon>Geminicoccales</taxon>
        <taxon>Geminicoccaceae</taxon>
        <taxon>Tistrella</taxon>
    </lineage>
</organism>
<gene>
    <name evidence="1" type="ORF">WG926_04280</name>
</gene>
<keyword evidence="2" id="KW-1185">Reference proteome</keyword>
<reference evidence="1 2" key="1">
    <citation type="submission" date="2024-03" db="EMBL/GenBank/DDBJ databases">
        <title>High-quality draft genome sequencing of Tistrella sp. BH-R2-4.</title>
        <authorList>
            <person name="Dong C."/>
        </authorList>
    </citation>
    <scope>NUCLEOTIDE SEQUENCE [LARGE SCALE GENOMIC DNA]</scope>
    <source>
        <strain evidence="1 2">BH-R2-4</strain>
    </source>
</reference>
<evidence type="ECO:0000313" key="1">
    <source>
        <dbReference type="EMBL" id="MEN2987509.1"/>
    </source>
</evidence>
<dbReference type="Proteomes" id="UP001413721">
    <property type="component" value="Unassembled WGS sequence"/>
</dbReference>
<sequence length="385" mass="40515">MDPARADAGRVWTLARRATAPHPAPCPAPDAGGAPLDDASSHLMVALAERHRLPGLLAAGLSGMDVRLSAAAAAALRSLALRDAMITTRLAARMFSLLDAFAAEGISARVMKGLPVAALAYGRLGLRHVRDVDFLVPEDDFVAAHEVILAHGFTPMVDLGRVAVADLPRYAHELPYSDDQGSIVELHAARSAHRGGRDHAAAPLATVQVMGRAVPVDPFPDIFVHLCRHGASHAWCLLKWLADISHLIASPSARFDWEAVAETTRRSGSARHVGLALALAGAVHDVTPPPALAGFVGTVPSGLVHRIVAMLADPMSGGPTPMAMARLEVGLASGPGAKAAALRDFMLTPTLQDARDWPLPHGLLWAARPVLYAARRLRRASAGVT</sequence>
<dbReference type="EMBL" id="JBBKTW010000002">
    <property type="protein sequence ID" value="MEN2987509.1"/>
    <property type="molecule type" value="Genomic_DNA"/>
</dbReference>
<name>A0ABU9YFD9_9PROT</name>
<evidence type="ECO:0000313" key="2">
    <source>
        <dbReference type="Proteomes" id="UP001413721"/>
    </source>
</evidence>
<accession>A0ABU9YFD9</accession>
<dbReference type="Pfam" id="PF14907">
    <property type="entry name" value="NTP_transf_5"/>
    <property type="match status" value="1"/>
</dbReference>
<comment type="caution">
    <text evidence="1">The sequence shown here is derived from an EMBL/GenBank/DDBJ whole genome shotgun (WGS) entry which is preliminary data.</text>
</comment>
<protein>
    <submittedName>
        <fullName evidence="1">Nucleotidyltransferase family protein</fullName>
    </submittedName>
</protein>
<dbReference type="InterPro" id="IPR039498">
    <property type="entry name" value="NTP_transf_5"/>
</dbReference>
<dbReference type="RefSeq" id="WP_345936127.1">
    <property type="nucleotide sequence ID" value="NZ_JBBKTV010000021.1"/>
</dbReference>